<dbReference type="AlphaFoldDB" id="A0A0E0K7G7"/>
<dbReference type="Proteomes" id="UP000026962">
    <property type="component" value="Chromosome 3"/>
</dbReference>
<evidence type="ECO:0000256" key="1">
    <source>
        <dbReference type="SAM" id="MobiDB-lite"/>
    </source>
</evidence>
<feature type="compositionally biased region" description="Basic and acidic residues" evidence="1">
    <location>
        <begin position="43"/>
        <end position="52"/>
    </location>
</feature>
<dbReference type="EnsemblPlants" id="OPUNC03G00090.1">
    <property type="protein sequence ID" value="OPUNC03G00090.1"/>
    <property type="gene ID" value="OPUNC03G00090"/>
</dbReference>
<feature type="region of interest" description="Disordered" evidence="1">
    <location>
        <begin position="20"/>
        <end position="56"/>
    </location>
</feature>
<accession>A0A0E0K7G7</accession>
<dbReference type="HOGENOM" id="CLU_2593947_0_0_1"/>
<sequence length="80" mass="9171">MASQLWLAKFETKILQKEIDNEHKNQPTEKAKSTYLNTNGPKLVHERDKEGVGDGGITIRGKEEHLITVIGGDRRWETVW</sequence>
<protein>
    <submittedName>
        <fullName evidence="2">Uncharacterized protein</fullName>
    </submittedName>
</protein>
<name>A0A0E0K7G7_ORYPU</name>
<reference evidence="2" key="1">
    <citation type="submission" date="2015-04" db="UniProtKB">
        <authorList>
            <consortium name="EnsemblPlants"/>
        </authorList>
    </citation>
    <scope>IDENTIFICATION</scope>
</reference>
<proteinExistence type="predicted"/>
<reference evidence="2" key="2">
    <citation type="submission" date="2018-05" db="EMBL/GenBank/DDBJ databases">
        <title>OpunRS2 (Oryza punctata Reference Sequence Version 2).</title>
        <authorList>
            <person name="Zhang J."/>
            <person name="Kudrna D."/>
            <person name="Lee S."/>
            <person name="Talag J."/>
            <person name="Welchert J."/>
            <person name="Wing R.A."/>
        </authorList>
    </citation>
    <scope>NUCLEOTIDE SEQUENCE [LARGE SCALE GENOMIC DNA]</scope>
</reference>
<keyword evidence="3" id="KW-1185">Reference proteome</keyword>
<organism evidence="2">
    <name type="scientific">Oryza punctata</name>
    <name type="common">Red rice</name>
    <dbReference type="NCBI Taxonomy" id="4537"/>
    <lineage>
        <taxon>Eukaryota</taxon>
        <taxon>Viridiplantae</taxon>
        <taxon>Streptophyta</taxon>
        <taxon>Embryophyta</taxon>
        <taxon>Tracheophyta</taxon>
        <taxon>Spermatophyta</taxon>
        <taxon>Magnoliopsida</taxon>
        <taxon>Liliopsida</taxon>
        <taxon>Poales</taxon>
        <taxon>Poaceae</taxon>
        <taxon>BOP clade</taxon>
        <taxon>Oryzoideae</taxon>
        <taxon>Oryzeae</taxon>
        <taxon>Oryzinae</taxon>
        <taxon>Oryza</taxon>
    </lineage>
</organism>
<feature type="compositionally biased region" description="Basic and acidic residues" evidence="1">
    <location>
        <begin position="20"/>
        <end position="32"/>
    </location>
</feature>
<evidence type="ECO:0000313" key="3">
    <source>
        <dbReference type="Proteomes" id="UP000026962"/>
    </source>
</evidence>
<dbReference type="Gramene" id="OPUNC03G00090.1">
    <property type="protein sequence ID" value="OPUNC03G00090.1"/>
    <property type="gene ID" value="OPUNC03G00090"/>
</dbReference>
<evidence type="ECO:0000313" key="2">
    <source>
        <dbReference type="EnsemblPlants" id="OPUNC03G00090.1"/>
    </source>
</evidence>